<evidence type="ECO:0000256" key="6">
    <source>
        <dbReference type="ARBA" id="ARBA00023242"/>
    </source>
</evidence>
<reference evidence="11" key="1">
    <citation type="submission" date="2021-05" db="EMBL/GenBank/DDBJ databases">
        <authorList>
            <person name="Alioto T."/>
            <person name="Alioto T."/>
            <person name="Gomez Garrido J."/>
        </authorList>
    </citation>
    <scope>NUCLEOTIDE SEQUENCE</scope>
</reference>
<feature type="compositionally biased region" description="Low complexity" evidence="9">
    <location>
        <begin position="375"/>
        <end position="396"/>
    </location>
</feature>
<dbReference type="PANTHER" id="PTHR10390:SF33">
    <property type="entry name" value="PROTEIN OPTIX"/>
    <property type="match status" value="1"/>
</dbReference>
<protein>
    <submittedName>
        <fullName evidence="11">Protein Optix</fullName>
    </submittedName>
</protein>
<feature type="domain" description="Homeobox" evidence="10">
    <location>
        <begin position="154"/>
        <end position="214"/>
    </location>
</feature>
<dbReference type="Pfam" id="PF16878">
    <property type="entry name" value="SIX1_SD"/>
    <property type="match status" value="1"/>
</dbReference>
<dbReference type="InterPro" id="IPR009057">
    <property type="entry name" value="Homeodomain-like_sf"/>
</dbReference>
<evidence type="ECO:0000256" key="1">
    <source>
        <dbReference type="ARBA" id="ARBA00004123"/>
    </source>
</evidence>
<evidence type="ECO:0000256" key="8">
    <source>
        <dbReference type="RuleBase" id="RU000682"/>
    </source>
</evidence>
<dbReference type="Pfam" id="PF00046">
    <property type="entry name" value="Homeodomain"/>
    <property type="match status" value="1"/>
</dbReference>
<feature type="DNA-binding region" description="Homeobox" evidence="7">
    <location>
        <begin position="156"/>
        <end position="215"/>
    </location>
</feature>
<evidence type="ECO:0000256" key="5">
    <source>
        <dbReference type="ARBA" id="ARBA00023155"/>
    </source>
</evidence>
<evidence type="ECO:0000256" key="9">
    <source>
        <dbReference type="SAM" id="MobiDB-lite"/>
    </source>
</evidence>
<sequence length="482" mass="52738">MAVGPPTGGSGNPPQAPVQPHPIIAPSPLFALPTLNFTASQVATVCETLEESGDIERLARFLWSLPVAHPNVTELDRSEAVLRARAIVAYHTGHFRELYSILERHKFTKSSHGKLQAMWLEAHYHEAEKLRGRPLGPVDKYRVRKKFPLPRTIWDGEQKTHCFKERTRSLLREWYLQDPYPNPTKKRELAQATGLTPTQVGNWFKNRRQRDRAAAAKNRHNQPPLSGSGGTSLTPRRGEPPLSPTDTDSDSDISLGTHSPVPSMSLQHSPSSLPGSSEDRLNDDRDREKDFRSFASLHSFRFGDHLAAGGFLPGLYHSTSSFNNRFMPYRLGDNSPPINTHSPPIGLTHLPITPTVLRPQPHLPPSLSVAAPTATTTSMSESPNSNSSATTSSINNGPSGLAAMAGSNNTGSSTPLMAPMSPLRIRVSSPTRLNSDLLQHSSHHQNLMNGLNASGIVRIVPSTTTNLIHRPFSPSPKPKEAS</sequence>
<dbReference type="PANTHER" id="PTHR10390">
    <property type="entry name" value="HOMEOBOX PROTEIN SIX"/>
    <property type="match status" value="1"/>
</dbReference>
<keyword evidence="3" id="KW-0217">Developmental protein</keyword>
<name>A0A8D7ZZR6_CULPI</name>
<dbReference type="CDD" id="cd00086">
    <property type="entry name" value="homeodomain"/>
    <property type="match status" value="1"/>
</dbReference>
<feature type="compositionally biased region" description="Basic and acidic residues" evidence="9">
    <location>
        <begin position="277"/>
        <end position="286"/>
    </location>
</feature>
<organism evidence="11">
    <name type="scientific">Culex pipiens</name>
    <name type="common">House mosquito</name>
    <dbReference type="NCBI Taxonomy" id="7175"/>
    <lineage>
        <taxon>Eukaryota</taxon>
        <taxon>Metazoa</taxon>
        <taxon>Ecdysozoa</taxon>
        <taxon>Arthropoda</taxon>
        <taxon>Hexapoda</taxon>
        <taxon>Insecta</taxon>
        <taxon>Pterygota</taxon>
        <taxon>Neoptera</taxon>
        <taxon>Endopterygota</taxon>
        <taxon>Diptera</taxon>
        <taxon>Nematocera</taxon>
        <taxon>Culicoidea</taxon>
        <taxon>Culicidae</taxon>
        <taxon>Culicinae</taxon>
        <taxon>Culicini</taxon>
        <taxon>Culex</taxon>
        <taxon>Culex</taxon>
    </lineage>
</organism>
<dbReference type="FunFam" id="1.10.10.60:FF:000046">
    <property type="entry name" value="SIX homeobox 3"/>
    <property type="match status" value="1"/>
</dbReference>
<evidence type="ECO:0000256" key="3">
    <source>
        <dbReference type="ARBA" id="ARBA00022473"/>
    </source>
</evidence>
<comment type="subcellular location">
    <subcellularLocation>
        <location evidence="1 7 8">Nucleus</location>
    </subcellularLocation>
</comment>
<evidence type="ECO:0000256" key="7">
    <source>
        <dbReference type="PROSITE-ProRule" id="PRU00108"/>
    </source>
</evidence>
<dbReference type="AlphaFoldDB" id="A0A8D7ZZR6"/>
<dbReference type="GO" id="GO:0000981">
    <property type="term" value="F:DNA-binding transcription factor activity, RNA polymerase II-specific"/>
    <property type="evidence" value="ECO:0007669"/>
    <property type="project" value="TreeGrafter"/>
</dbReference>
<dbReference type="SMART" id="SM00389">
    <property type="entry name" value="HOX"/>
    <property type="match status" value="1"/>
</dbReference>
<evidence type="ECO:0000313" key="11">
    <source>
        <dbReference type="EMBL" id="CAG6447512.1"/>
    </source>
</evidence>
<dbReference type="EMBL" id="HBUE01009281">
    <property type="protein sequence ID" value="CAG6447512.1"/>
    <property type="molecule type" value="Transcribed_RNA"/>
</dbReference>
<accession>A0A8D7ZZR6</accession>
<keyword evidence="4 7" id="KW-0238">DNA-binding</keyword>
<dbReference type="SUPFAM" id="SSF46689">
    <property type="entry name" value="Homeodomain-like"/>
    <property type="match status" value="1"/>
</dbReference>
<feature type="region of interest" description="Disordered" evidence="9">
    <location>
        <begin position="1"/>
        <end position="20"/>
    </location>
</feature>
<evidence type="ECO:0000259" key="10">
    <source>
        <dbReference type="PROSITE" id="PS50071"/>
    </source>
</evidence>
<feature type="region of interest" description="Disordered" evidence="9">
    <location>
        <begin position="181"/>
        <end position="286"/>
    </location>
</feature>
<dbReference type="InterPro" id="IPR031701">
    <property type="entry name" value="SIX1_SD"/>
</dbReference>
<dbReference type="Gene3D" id="1.10.10.60">
    <property type="entry name" value="Homeodomain-like"/>
    <property type="match status" value="1"/>
</dbReference>
<dbReference type="InterPro" id="IPR001356">
    <property type="entry name" value="HD"/>
</dbReference>
<keyword evidence="5 7" id="KW-0371">Homeobox</keyword>
<dbReference type="GO" id="GO:0005667">
    <property type="term" value="C:transcription regulator complex"/>
    <property type="evidence" value="ECO:0007669"/>
    <property type="project" value="TreeGrafter"/>
</dbReference>
<feature type="compositionally biased region" description="Polar residues" evidence="9">
    <location>
        <begin position="256"/>
        <end position="275"/>
    </location>
</feature>
<dbReference type="GO" id="GO:0000978">
    <property type="term" value="F:RNA polymerase II cis-regulatory region sequence-specific DNA binding"/>
    <property type="evidence" value="ECO:0007669"/>
    <property type="project" value="TreeGrafter"/>
</dbReference>
<feature type="compositionally biased region" description="Gly residues" evidence="9">
    <location>
        <begin position="1"/>
        <end position="11"/>
    </location>
</feature>
<feature type="compositionally biased region" description="Polar residues" evidence="9">
    <location>
        <begin position="406"/>
        <end position="415"/>
    </location>
</feature>
<dbReference type="GO" id="GO:0005634">
    <property type="term" value="C:nucleus"/>
    <property type="evidence" value="ECO:0007669"/>
    <property type="project" value="UniProtKB-SubCell"/>
</dbReference>
<evidence type="ECO:0000256" key="4">
    <source>
        <dbReference type="ARBA" id="ARBA00023125"/>
    </source>
</evidence>
<comment type="similarity">
    <text evidence="2">Belongs to the SIX/Sine oculis homeobox family.</text>
</comment>
<dbReference type="PROSITE" id="PS50071">
    <property type="entry name" value="HOMEOBOX_2"/>
    <property type="match status" value="1"/>
</dbReference>
<proteinExistence type="inferred from homology"/>
<evidence type="ECO:0000256" key="2">
    <source>
        <dbReference type="ARBA" id="ARBA00008161"/>
    </source>
</evidence>
<keyword evidence="6 7" id="KW-0539">Nucleus</keyword>
<feature type="region of interest" description="Disordered" evidence="9">
    <location>
        <begin position="360"/>
        <end position="416"/>
    </location>
</feature>